<dbReference type="Gene3D" id="2.70.220.10">
    <property type="entry name" value="Ganglioside GM2 activator"/>
    <property type="match status" value="1"/>
</dbReference>
<comment type="function">
    <text evidence="1">Catalyzes the intermembrane transfer of phosphatidylglycerol and phosphatidylinositol.</text>
</comment>
<reference evidence="9 10" key="1">
    <citation type="submission" date="2016-05" db="EMBL/GenBank/DDBJ databases">
        <title>Nuclear genome of Blastocystis sp. subtype 1 NandII.</title>
        <authorList>
            <person name="Gentekaki E."/>
            <person name="Curtis B."/>
            <person name="Stairs C."/>
            <person name="Eme L."/>
            <person name="Herman E."/>
            <person name="Klimes V."/>
            <person name="Arias M.C."/>
            <person name="Elias M."/>
            <person name="Hilliou F."/>
            <person name="Klute M."/>
            <person name="Malik S.-B."/>
            <person name="Pightling A."/>
            <person name="Rachubinski R."/>
            <person name="Salas D."/>
            <person name="Schlacht A."/>
            <person name="Suga H."/>
            <person name="Archibald J."/>
            <person name="Ball S.G."/>
            <person name="Clark G."/>
            <person name="Dacks J."/>
            <person name="Van Der Giezen M."/>
            <person name="Tsaousis A."/>
            <person name="Roger A."/>
        </authorList>
    </citation>
    <scope>NUCLEOTIDE SEQUENCE [LARGE SCALE GENOMIC DNA]</scope>
    <source>
        <strain evidence="10">ATCC 50177 / NandII</strain>
    </source>
</reference>
<feature type="domain" description="MD-2-related lipid-recognition" evidence="8">
    <location>
        <begin position="22"/>
        <end position="152"/>
    </location>
</feature>
<dbReference type="GO" id="GO:0015918">
    <property type="term" value="P:sterol transport"/>
    <property type="evidence" value="ECO:0007669"/>
    <property type="project" value="InterPro"/>
</dbReference>
<keyword evidence="10" id="KW-1185">Reference proteome</keyword>
<protein>
    <submittedName>
        <fullName evidence="9">Phospholipid transfer protein</fullName>
    </submittedName>
</protein>
<evidence type="ECO:0000256" key="3">
    <source>
        <dbReference type="ARBA" id="ARBA00011245"/>
    </source>
</evidence>
<organism evidence="9 10">
    <name type="scientific">Blastocystis sp. subtype 1 (strain ATCC 50177 / NandII)</name>
    <dbReference type="NCBI Taxonomy" id="478820"/>
    <lineage>
        <taxon>Eukaryota</taxon>
        <taxon>Sar</taxon>
        <taxon>Stramenopiles</taxon>
        <taxon>Bigyra</taxon>
        <taxon>Opalozoa</taxon>
        <taxon>Opalinata</taxon>
        <taxon>Blastocystidae</taxon>
        <taxon>Blastocystis</taxon>
    </lineage>
</organism>
<name>A0A196SD68_BLAHN</name>
<proteinExistence type="inferred from homology"/>
<keyword evidence="4" id="KW-0813">Transport</keyword>
<accession>A0A196SD68</accession>
<evidence type="ECO:0000256" key="2">
    <source>
        <dbReference type="ARBA" id="ARBA00006370"/>
    </source>
</evidence>
<evidence type="ECO:0000256" key="5">
    <source>
        <dbReference type="ARBA" id="ARBA00022729"/>
    </source>
</evidence>
<evidence type="ECO:0000259" key="8">
    <source>
        <dbReference type="SMART" id="SM00737"/>
    </source>
</evidence>
<comment type="subunit">
    <text evidence="3">Monomer.</text>
</comment>
<dbReference type="GO" id="GO:0032934">
    <property type="term" value="F:sterol binding"/>
    <property type="evidence" value="ECO:0007669"/>
    <property type="project" value="InterPro"/>
</dbReference>
<dbReference type="InterPro" id="IPR036846">
    <property type="entry name" value="GM2-AP_sf"/>
</dbReference>
<dbReference type="Proteomes" id="UP000078348">
    <property type="component" value="Unassembled WGS sequence"/>
</dbReference>
<evidence type="ECO:0000256" key="7">
    <source>
        <dbReference type="SAM" id="SignalP"/>
    </source>
</evidence>
<dbReference type="SUPFAM" id="SSF81296">
    <property type="entry name" value="E set domains"/>
    <property type="match status" value="1"/>
</dbReference>
<dbReference type="AlphaFoldDB" id="A0A196SD68"/>
<dbReference type="SMART" id="SM00737">
    <property type="entry name" value="ML"/>
    <property type="match status" value="1"/>
</dbReference>
<dbReference type="Pfam" id="PF02221">
    <property type="entry name" value="E1_DerP2_DerF2"/>
    <property type="match status" value="1"/>
</dbReference>
<comment type="caution">
    <text evidence="9">The sequence shown here is derived from an EMBL/GenBank/DDBJ whole genome shotgun (WGS) entry which is preliminary data.</text>
</comment>
<dbReference type="EMBL" id="LXWW01000272">
    <property type="protein sequence ID" value="OAO14256.1"/>
    <property type="molecule type" value="Genomic_DNA"/>
</dbReference>
<evidence type="ECO:0000313" key="10">
    <source>
        <dbReference type="Proteomes" id="UP000078348"/>
    </source>
</evidence>
<evidence type="ECO:0000313" key="9">
    <source>
        <dbReference type="EMBL" id="OAO14256.1"/>
    </source>
</evidence>
<keyword evidence="5 7" id="KW-0732">Signal</keyword>
<feature type="signal peptide" evidence="7">
    <location>
        <begin position="1"/>
        <end position="15"/>
    </location>
</feature>
<evidence type="ECO:0000256" key="6">
    <source>
        <dbReference type="ARBA" id="ARBA00023055"/>
    </source>
</evidence>
<gene>
    <name evidence="9" type="ORF">AV274_4057</name>
</gene>
<keyword evidence="6" id="KW-0445">Lipid transport</keyword>
<evidence type="ECO:0000256" key="4">
    <source>
        <dbReference type="ARBA" id="ARBA00022448"/>
    </source>
</evidence>
<dbReference type="PANTHER" id="PTHR11306:SF0">
    <property type="entry name" value="PHOSPHATIDYLGLYCEROL_PHOSPHATIDYLINOSITOL TRANSFER PROTEIN"/>
    <property type="match status" value="1"/>
</dbReference>
<dbReference type="InterPro" id="IPR039670">
    <property type="entry name" value="NPC2-like"/>
</dbReference>
<dbReference type="InterPro" id="IPR014756">
    <property type="entry name" value="Ig_E-set"/>
</dbReference>
<dbReference type="PANTHER" id="PTHR11306">
    <property type="entry name" value="NIEMANN PICK TYPE C2 PROTEIN NPC2-RELATED"/>
    <property type="match status" value="1"/>
</dbReference>
<dbReference type="InterPro" id="IPR003172">
    <property type="entry name" value="ML_dom"/>
</dbReference>
<sequence length="154" mass="16599">MKFVLALIVLAAVMAAPGPITWKICSGEKAHGVLDSVEIINNPVVPGQNTTVFGYGMLDKDLTSGTWTLSGYFKGLKVLSKKGNLCQDSTINLPLNSGKIYINGLTCPTPAGKVSVVEKAIFNYKPPTGVYSIKCQMFDQDKEEVLCLNIDVPM</sequence>
<evidence type="ECO:0000256" key="1">
    <source>
        <dbReference type="ARBA" id="ARBA00002053"/>
    </source>
</evidence>
<dbReference type="OrthoDB" id="6409159at2759"/>
<comment type="similarity">
    <text evidence="2">Belongs to the NPC2 family.</text>
</comment>
<feature type="chain" id="PRO_5012407501" evidence="7">
    <location>
        <begin position="16"/>
        <end position="154"/>
    </location>
</feature>